<dbReference type="GO" id="GO:0002161">
    <property type="term" value="F:aminoacyl-tRNA deacylase activity"/>
    <property type="evidence" value="ECO:0007669"/>
    <property type="project" value="InterPro"/>
</dbReference>
<gene>
    <name evidence="6" type="ORF">SAMN02745124_00899</name>
</gene>
<dbReference type="Proteomes" id="UP000184139">
    <property type="component" value="Unassembled WGS sequence"/>
</dbReference>
<keyword evidence="7" id="KW-1185">Reference proteome</keyword>
<dbReference type="InterPro" id="IPR004369">
    <property type="entry name" value="Prolyl-tRNA_editing_YbaK/EbsC"/>
</dbReference>
<dbReference type="OrthoDB" id="9809296at2"/>
<dbReference type="EMBL" id="FQXS01000003">
    <property type="protein sequence ID" value="SHH53880.1"/>
    <property type="molecule type" value="Genomic_DNA"/>
</dbReference>
<comment type="similarity">
    <text evidence="1 4">Belongs to the prolyl-tRNA editing family. YbaK/EbsC subfamily.</text>
</comment>
<dbReference type="CDD" id="cd00002">
    <property type="entry name" value="YbaK_deacylase"/>
    <property type="match status" value="1"/>
</dbReference>
<evidence type="ECO:0000259" key="5">
    <source>
        <dbReference type="Pfam" id="PF04073"/>
    </source>
</evidence>
<keyword evidence="3 4" id="KW-0456">Lyase</keyword>
<dbReference type="PANTHER" id="PTHR30411">
    <property type="entry name" value="CYTOPLASMIC PROTEIN"/>
    <property type="match status" value="1"/>
</dbReference>
<accession>A0A1M5TTB7</accession>
<evidence type="ECO:0000256" key="4">
    <source>
        <dbReference type="PIRNR" id="PIRNR006181"/>
    </source>
</evidence>
<dbReference type="EC" id="4.2.-.-" evidence="4"/>
<protein>
    <recommendedName>
        <fullName evidence="4">Cys-tRNA(Pro)/Cys-tRNA(Cys) deacylase</fullName>
        <ecNumber evidence="4">4.2.-.-</ecNumber>
    </recommendedName>
</protein>
<name>A0A1M5TTB7_9BACT</name>
<feature type="domain" description="YbaK/aminoacyl-tRNA synthetase-associated" evidence="5">
    <location>
        <begin position="32"/>
        <end position="144"/>
    </location>
</feature>
<dbReference type="SUPFAM" id="SSF55826">
    <property type="entry name" value="YbaK/ProRS associated domain"/>
    <property type="match status" value="1"/>
</dbReference>
<dbReference type="PIRSF" id="PIRSF006181">
    <property type="entry name" value="EbsC_YbaK"/>
    <property type="match status" value="1"/>
</dbReference>
<dbReference type="AlphaFoldDB" id="A0A1M5TTB7"/>
<dbReference type="Pfam" id="PF04073">
    <property type="entry name" value="tRNA_edit"/>
    <property type="match status" value="1"/>
</dbReference>
<evidence type="ECO:0000256" key="2">
    <source>
        <dbReference type="ARBA" id="ARBA00022917"/>
    </source>
</evidence>
<reference evidence="6 7" key="1">
    <citation type="submission" date="2016-11" db="EMBL/GenBank/DDBJ databases">
        <authorList>
            <person name="Jaros S."/>
            <person name="Januszkiewicz K."/>
            <person name="Wedrychowicz H."/>
        </authorList>
    </citation>
    <scope>NUCLEOTIDE SEQUENCE [LARGE SCALE GENOMIC DNA]</scope>
    <source>
        <strain evidence="6 7">DSM 9705</strain>
    </source>
</reference>
<dbReference type="InterPro" id="IPR007214">
    <property type="entry name" value="YbaK/aa-tRNA-synth-assoc-dom"/>
</dbReference>
<dbReference type="Gene3D" id="3.90.960.10">
    <property type="entry name" value="YbaK/aminoacyl-tRNA synthetase-associated domain"/>
    <property type="match status" value="1"/>
</dbReference>
<dbReference type="InterPro" id="IPR036754">
    <property type="entry name" value="YbaK/aa-tRNA-synt-asso_dom_sf"/>
</dbReference>
<dbReference type="STRING" id="1121409.SAMN02745124_00899"/>
<dbReference type="GO" id="GO:0016829">
    <property type="term" value="F:lyase activity"/>
    <property type="evidence" value="ECO:0007669"/>
    <property type="project" value="UniProtKB-KW"/>
</dbReference>
<evidence type="ECO:0000256" key="1">
    <source>
        <dbReference type="ARBA" id="ARBA00009798"/>
    </source>
</evidence>
<dbReference type="RefSeq" id="WP_073373620.1">
    <property type="nucleotide sequence ID" value="NZ_FQXS01000003.1"/>
</dbReference>
<dbReference type="PANTHER" id="PTHR30411:SF0">
    <property type="entry name" value="CYS-TRNA(PRO)_CYS-TRNA(CYS) DEACYLASE YBAK"/>
    <property type="match status" value="1"/>
</dbReference>
<evidence type="ECO:0000256" key="3">
    <source>
        <dbReference type="ARBA" id="ARBA00023239"/>
    </source>
</evidence>
<sequence length="154" mass="16275">MTPAVNELKRKKIAFTLHSYDHDPKHPSYGLEAAEKLGIAPDLVFKTLVIQLDDGRLAVAVLPVSTQLNLKKTAAACGCKKAVMADKAMVEKTTGYVLGGVSPLGQKKRLTTVIDASAADHSTILISGGRRGLDIEISPADLASLTGGRLLQVT</sequence>
<evidence type="ECO:0000313" key="6">
    <source>
        <dbReference type="EMBL" id="SHH53880.1"/>
    </source>
</evidence>
<organism evidence="6 7">
    <name type="scientific">Desulfofustis glycolicus DSM 9705</name>
    <dbReference type="NCBI Taxonomy" id="1121409"/>
    <lineage>
        <taxon>Bacteria</taxon>
        <taxon>Pseudomonadati</taxon>
        <taxon>Thermodesulfobacteriota</taxon>
        <taxon>Desulfobulbia</taxon>
        <taxon>Desulfobulbales</taxon>
        <taxon>Desulfocapsaceae</taxon>
        <taxon>Desulfofustis</taxon>
    </lineage>
</organism>
<proteinExistence type="inferred from homology"/>
<keyword evidence="2 4" id="KW-0648">Protein biosynthesis</keyword>
<dbReference type="GO" id="GO:0006412">
    <property type="term" value="P:translation"/>
    <property type="evidence" value="ECO:0007669"/>
    <property type="project" value="UniProtKB-KW"/>
</dbReference>
<dbReference type="NCBIfam" id="TIGR00011">
    <property type="entry name" value="YbaK_EbsC"/>
    <property type="match status" value="1"/>
</dbReference>
<evidence type="ECO:0000313" key="7">
    <source>
        <dbReference type="Proteomes" id="UP000184139"/>
    </source>
</evidence>